<comment type="caution">
    <text evidence="1">The sequence shown here is derived from an EMBL/GenBank/DDBJ whole genome shotgun (WGS) entry which is preliminary data.</text>
</comment>
<gene>
    <name evidence="1" type="ORF">LOK49_LG14G00968</name>
</gene>
<evidence type="ECO:0000313" key="1">
    <source>
        <dbReference type="EMBL" id="KAI7986422.1"/>
    </source>
</evidence>
<protein>
    <submittedName>
        <fullName evidence="1">Uncharacterized protein</fullName>
    </submittedName>
</protein>
<dbReference type="EMBL" id="CM045772">
    <property type="protein sequence ID" value="KAI7986422.1"/>
    <property type="molecule type" value="Genomic_DNA"/>
</dbReference>
<proteinExistence type="predicted"/>
<organism evidence="1 2">
    <name type="scientific">Camellia lanceoleosa</name>
    <dbReference type="NCBI Taxonomy" id="1840588"/>
    <lineage>
        <taxon>Eukaryota</taxon>
        <taxon>Viridiplantae</taxon>
        <taxon>Streptophyta</taxon>
        <taxon>Embryophyta</taxon>
        <taxon>Tracheophyta</taxon>
        <taxon>Spermatophyta</taxon>
        <taxon>Magnoliopsida</taxon>
        <taxon>eudicotyledons</taxon>
        <taxon>Gunneridae</taxon>
        <taxon>Pentapetalae</taxon>
        <taxon>asterids</taxon>
        <taxon>Ericales</taxon>
        <taxon>Theaceae</taxon>
        <taxon>Camellia</taxon>
    </lineage>
</organism>
<reference evidence="1 2" key="1">
    <citation type="journal article" date="2022" name="Plant J.">
        <title>Chromosome-level genome of Camellia lanceoleosa provides a valuable resource for understanding genome evolution and self-incompatibility.</title>
        <authorList>
            <person name="Gong W."/>
            <person name="Xiao S."/>
            <person name="Wang L."/>
            <person name="Liao Z."/>
            <person name="Chang Y."/>
            <person name="Mo W."/>
            <person name="Hu G."/>
            <person name="Li W."/>
            <person name="Zhao G."/>
            <person name="Zhu H."/>
            <person name="Hu X."/>
            <person name="Ji K."/>
            <person name="Xiang X."/>
            <person name="Song Q."/>
            <person name="Yuan D."/>
            <person name="Jin S."/>
            <person name="Zhang L."/>
        </authorList>
    </citation>
    <scope>NUCLEOTIDE SEQUENCE [LARGE SCALE GENOMIC DNA]</scope>
    <source>
        <strain evidence="1">SQ_2022a</strain>
    </source>
</reference>
<sequence>MGFGKAAWLVPHCWVFVVLCMKVHCDTSSEVSVKFLKTPHAFSNLNSATFAFQVLLGPNGDNNICTNCNTNCTLDDGKPSNCDTREVSYMGLQDGNHTFKVCTNGPQGVGCAIHNWTVDTIPPTAYVMATTSFTNTRNVTVNISFSEPCTGGGGFGCSSTNTCNLLVYGAGQVVPTTLNILEPNLKFSLIVSLSLSVEHGRVILVMDKNFCTDNAGNKFTRTENSSFLIHFDRRSVFVNLRTHIPERLLQLNNETRTVQATNNHKNLKVYLYFSVPVLNSSAEILNSLHTSQGSLLPISGNRLRNRRFGFMVEEISSTCVVTISLNSGFIISRQGTRVSPVAPVTFLYDSQRPAVRLSTTSSTRTKENNISVLIKFMKPVFGFNSSHISIRGGHLQSFCEVSRSLYVLETQADDHTILISIPENVTQDVSGNKNVASNVVQVRHYSVPVISTVLPTFATVSFAVTASAAGALTLSTAGLQSVGSFSAPSSSLTSDPARNLFRSACHIQVFALSRYLADTLPVQYYEFARGLQWSIPYFSLPWETGHIRSDMVGSSCPTNSHSYNSKIHEPKTFKNVQLRERNSYMAASIYGSPLTPMEYRSFLEDIEPEAEYILDLHNSNGWRDFNRNIFWLVVIGGSLILLHGLLLFILKLRNNNSEEQGSYGALIFPRFEIFLIILALPCICEASTALIKGGASSGVIVGILLLVIASSLLLALFLFLSIGITYGKLLQYKEIHQESRKYRWYRDIVKVTLGPGKKGQWTWKNQPNSVWLTLLGPLFEDLRGPPKYMLSQIARGNPPHKRGDKIIASDDETEDAEAPCVQKLFGMLRIYYTLLESMKRVCLGIIAGGAYSENWSSKTPIIILLCIASFQLFFIVLKKPFIKKKVQLVEIISVCSELGIFATCFLLLEMEFSAGDEMKIGIFMLSLFLVGFLTQIINEWYALYRQTKRLDPAEDSFLLGLKTASLGFFLFFIPQKLIKKLQSWFLLNQRVDCESVDTQRSSGSRRGLGMTDKSWLKQLRELSKSSFHKDGNRASSDPSSSHTRWSGIWSSNKSGNS</sequence>
<accession>A0ACC0FE80</accession>
<name>A0ACC0FE80_9ERIC</name>
<dbReference type="Proteomes" id="UP001060215">
    <property type="component" value="Chromosome 15"/>
</dbReference>
<keyword evidence="2" id="KW-1185">Reference proteome</keyword>
<evidence type="ECO:0000313" key="2">
    <source>
        <dbReference type="Proteomes" id="UP001060215"/>
    </source>
</evidence>